<keyword evidence="8" id="KW-0687">Ribonucleoprotein</keyword>
<dbReference type="GO" id="GO:0006614">
    <property type="term" value="P:SRP-dependent cotranslational protein targeting to membrane"/>
    <property type="evidence" value="ECO:0007669"/>
    <property type="project" value="InterPro"/>
</dbReference>
<dbReference type="GO" id="GO:0005786">
    <property type="term" value="C:signal recognition particle, endoplasmic reticulum targeting"/>
    <property type="evidence" value="ECO:0007669"/>
    <property type="project" value="UniProtKB-KW"/>
</dbReference>
<feature type="compositionally biased region" description="Basic and acidic residues" evidence="9">
    <location>
        <begin position="641"/>
        <end position="658"/>
    </location>
</feature>
<feature type="compositionally biased region" description="Basic residues" evidence="9">
    <location>
        <begin position="707"/>
        <end position="717"/>
    </location>
</feature>
<keyword evidence="5" id="KW-0963">Cytoplasm</keyword>
<comment type="subcellular location">
    <subcellularLocation>
        <location evidence="2">Cytoplasm</location>
    </subcellularLocation>
    <subcellularLocation>
        <location evidence="1">Endoplasmic reticulum</location>
    </subcellularLocation>
</comment>
<evidence type="ECO:0000256" key="4">
    <source>
        <dbReference type="ARBA" id="ARBA00018350"/>
    </source>
</evidence>
<evidence type="ECO:0000256" key="3">
    <source>
        <dbReference type="ARBA" id="ARBA00007676"/>
    </source>
</evidence>
<keyword evidence="6" id="KW-0256">Endoplasmic reticulum</keyword>
<feature type="compositionally biased region" description="Basic residues" evidence="9">
    <location>
        <begin position="624"/>
        <end position="634"/>
    </location>
</feature>
<evidence type="ECO:0000256" key="1">
    <source>
        <dbReference type="ARBA" id="ARBA00004240"/>
    </source>
</evidence>
<feature type="compositionally biased region" description="Low complexity" evidence="9">
    <location>
        <begin position="60"/>
        <end position="76"/>
    </location>
</feature>
<evidence type="ECO:0000256" key="5">
    <source>
        <dbReference type="ARBA" id="ARBA00022490"/>
    </source>
</evidence>
<keyword evidence="7" id="KW-0733">Signal recognition particle</keyword>
<dbReference type="InterPro" id="IPR031545">
    <property type="entry name" value="SRP72_TPR-like"/>
</dbReference>
<name>A0A7C8K4A7_ORBOL</name>
<protein>
    <recommendedName>
        <fullName evidence="4">Signal recognition particle subunit SRP72</fullName>
    </recommendedName>
</protein>
<gene>
    <name evidence="11" type="primary">SRP72</name>
    <name evidence="11" type="ORF">TWF703_008653</name>
</gene>
<feature type="compositionally biased region" description="Polar residues" evidence="9">
    <location>
        <begin position="12"/>
        <end position="27"/>
    </location>
</feature>
<dbReference type="InterPro" id="IPR011990">
    <property type="entry name" value="TPR-like_helical_dom_sf"/>
</dbReference>
<feature type="region of interest" description="Disordered" evidence="9">
    <location>
        <begin position="1"/>
        <end position="76"/>
    </location>
</feature>
<feature type="compositionally biased region" description="Polar residues" evidence="9">
    <location>
        <begin position="692"/>
        <end position="705"/>
    </location>
</feature>
<dbReference type="GO" id="GO:0005783">
    <property type="term" value="C:endoplasmic reticulum"/>
    <property type="evidence" value="ECO:0007669"/>
    <property type="project" value="UniProtKB-SubCell"/>
</dbReference>
<dbReference type="PANTHER" id="PTHR14094">
    <property type="entry name" value="SIGNAL RECOGNITION PARTICLE 72"/>
    <property type="match status" value="1"/>
</dbReference>
<proteinExistence type="inferred from homology"/>
<dbReference type="InterPro" id="IPR013699">
    <property type="entry name" value="Signal_recog_part_SRP72_RNA-bd"/>
</dbReference>
<evidence type="ECO:0000256" key="6">
    <source>
        <dbReference type="ARBA" id="ARBA00022824"/>
    </source>
</evidence>
<dbReference type="Pfam" id="PF17004">
    <property type="entry name" value="SRP_TPR_like"/>
    <property type="match status" value="1"/>
</dbReference>
<evidence type="ECO:0000313" key="12">
    <source>
        <dbReference type="Proteomes" id="UP000480548"/>
    </source>
</evidence>
<dbReference type="GO" id="GO:0043022">
    <property type="term" value="F:ribosome binding"/>
    <property type="evidence" value="ECO:0007669"/>
    <property type="project" value="TreeGrafter"/>
</dbReference>
<comment type="caution">
    <text evidence="11">The sequence shown here is derived from an EMBL/GenBank/DDBJ whole genome shotgun (WGS) entry which is preliminary data.</text>
</comment>
<sequence length="717" mass="77483">MTVVFAGHDGGASSSKPPTGQRSSRASPSRDLPPPHTKYYTTHYNRTALRPPLIPPPSSPNAINPTPSAHPTMTTSTPASLSLLLQNLSLDENQSHEEVLRHANNILKSSSDPQTIRTRVVALIKLERYDEAIKSIAQAGTSSGLEFEHAYSLYKLGDLKGALDISVYEVETERRQRALKHLHAQAQYRAEDFESATAIYGELSSLPPLVENEEYDLRVNLGASEAQLSFVGKDGLRPKKRATAEDLQQYESAFNAACISIARGDLNAGLMLLRTSKKLCSSLEGVSEEDIQAELAPLIAQELYVLIKLGKLEEAVALYKSSGILETSDEAVKLIVSANCYLTSQTPNPHVGLRVLEAVQKVPQGSQKPFTFQSDILDRNITTLNLQAGKENAAIASAKALKAKNPNDYTISSVVATIELQSADSSSAKSIAKTLKGAVSRKLGSTADIGIAFINAQNYLKENNVTSAVAVIETLLKDLENEPEKRWLPGLVGVVAGLYTLQGRNTKVKAELENASAYWRSTTHPDPAVLLATGTAQLNSSNLQDRTMAASIFESLAASNPSPLSNAGYIASHPAEDMPSKIAQLTPLNTLLKDINVNTLLDSGVAAPPTKKRSLDEAVSKPQIKSRKKRKIRLPKGGIDPNKKPDPERWLPLRDRSTYKPKGRKDKKKARDLTQGGVVTDKDGDAEMIGGNTVTKVAPSQSTASKNKGKKKGGKRK</sequence>
<dbReference type="Gene3D" id="1.25.40.10">
    <property type="entry name" value="Tetratricopeptide repeat domain"/>
    <property type="match status" value="1"/>
</dbReference>
<evidence type="ECO:0000313" key="11">
    <source>
        <dbReference type="EMBL" id="KAF3144667.1"/>
    </source>
</evidence>
<feature type="region of interest" description="Disordered" evidence="9">
    <location>
        <begin position="603"/>
        <end position="717"/>
    </location>
</feature>
<accession>A0A7C8K4A7</accession>
<dbReference type="GO" id="GO:0008312">
    <property type="term" value="F:7S RNA binding"/>
    <property type="evidence" value="ECO:0007669"/>
    <property type="project" value="InterPro"/>
</dbReference>
<dbReference type="Pfam" id="PF08492">
    <property type="entry name" value="SRP72"/>
    <property type="match status" value="1"/>
</dbReference>
<reference evidence="11 12" key="1">
    <citation type="submission" date="2019-06" db="EMBL/GenBank/DDBJ databases">
        <authorList>
            <person name="Palmer J.M."/>
        </authorList>
    </citation>
    <scope>NUCLEOTIDE SEQUENCE [LARGE SCALE GENOMIC DNA]</scope>
    <source>
        <strain evidence="11 12">TWF703</strain>
    </source>
</reference>
<dbReference type="PANTHER" id="PTHR14094:SF9">
    <property type="entry name" value="SIGNAL RECOGNITION PARTICLE SUBUNIT SRP72"/>
    <property type="match status" value="1"/>
</dbReference>
<dbReference type="AlphaFoldDB" id="A0A7C8K4A7"/>
<dbReference type="InterPro" id="IPR026270">
    <property type="entry name" value="SRP72"/>
</dbReference>
<feature type="compositionally biased region" description="Basic residues" evidence="9">
    <location>
        <begin position="659"/>
        <end position="670"/>
    </location>
</feature>
<organism evidence="11 12">
    <name type="scientific">Orbilia oligospora</name>
    <name type="common">Nematode-trapping fungus</name>
    <name type="synonym">Arthrobotrys oligospora</name>
    <dbReference type="NCBI Taxonomy" id="2813651"/>
    <lineage>
        <taxon>Eukaryota</taxon>
        <taxon>Fungi</taxon>
        <taxon>Dikarya</taxon>
        <taxon>Ascomycota</taxon>
        <taxon>Pezizomycotina</taxon>
        <taxon>Orbiliomycetes</taxon>
        <taxon>Orbiliales</taxon>
        <taxon>Orbiliaceae</taxon>
        <taxon>Orbilia</taxon>
    </lineage>
</organism>
<feature type="domain" description="Signal recognition particle SRP72 subunit RNA-binding" evidence="10">
    <location>
        <begin position="616"/>
        <end position="661"/>
    </location>
</feature>
<comment type="similarity">
    <text evidence="3">Belongs to the SRP72 family.</text>
</comment>
<evidence type="ECO:0000256" key="9">
    <source>
        <dbReference type="SAM" id="MobiDB-lite"/>
    </source>
</evidence>
<dbReference type="EMBL" id="WIQZ01000006">
    <property type="protein sequence ID" value="KAF3144667.1"/>
    <property type="molecule type" value="Genomic_DNA"/>
</dbReference>
<dbReference type="PIRSF" id="PIRSF038922">
    <property type="entry name" value="SRP72"/>
    <property type="match status" value="1"/>
</dbReference>
<dbReference type="SUPFAM" id="SSF48452">
    <property type="entry name" value="TPR-like"/>
    <property type="match status" value="1"/>
</dbReference>
<evidence type="ECO:0000256" key="8">
    <source>
        <dbReference type="ARBA" id="ARBA00023274"/>
    </source>
</evidence>
<evidence type="ECO:0000259" key="10">
    <source>
        <dbReference type="Pfam" id="PF08492"/>
    </source>
</evidence>
<evidence type="ECO:0000256" key="7">
    <source>
        <dbReference type="ARBA" id="ARBA00023135"/>
    </source>
</evidence>
<dbReference type="Proteomes" id="UP000480548">
    <property type="component" value="Unassembled WGS sequence"/>
</dbReference>
<evidence type="ECO:0000256" key="2">
    <source>
        <dbReference type="ARBA" id="ARBA00004496"/>
    </source>
</evidence>